<accession>A0A024VLN8</accession>
<gene>
    <name evidence="1" type="ORF">PFFCH_03426</name>
</gene>
<reference evidence="1 2" key="1">
    <citation type="submission" date="2013-02" db="EMBL/GenBank/DDBJ databases">
        <title>The Genome Annotation of Plasmodium falciparum FCH/4.</title>
        <authorList>
            <consortium name="The Broad Institute Genome Sequencing Platform"/>
            <consortium name="The Broad Institute Genome Sequencing Center for Infectious Disease"/>
            <person name="Neafsey D."/>
            <person name="Hoffman S."/>
            <person name="Volkman S."/>
            <person name="Rosenthal P."/>
            <person name="Walker B."/>
            <person name="Young S.K."/>
            <person name="Zeng Q."/>
            <person name="Gargeya S."/>
            <person name="Fitzgerald M."/>
            <person name="Haas B."/>
            <person name="Abouelleil A."/>
            <person name="Allen A.W."/>
            <person name="Alvarado L."/>
            <person name="Arachchi H.M."/>
            <person name="Berlin A.M."/>
            <person name="Chapman S.B."/>
            <person name="Gainer-Dewar J."/>
            <person name="Goldberg J."/>
            <person name="Griggs A."/>
            <person name="Gujja S."/>
            <person name="Hansen M."/>
            <person name="Howarth C."/>
            <person name="Imamovic A."/>
            <person name="Ireland A."/>
            <person name="Larimer J."/>
            <person name="McCowan C."/>
            <person name="Murphy C."/>
            <person name="Pearson M."/>
            <person name="Poon T.W."/>
            <person name="Priest M."/>
            <person name="Roberts A."/>
            <person name="Saif S."/>
            <person name="Shea T."/>
            <person name="Sisk P."/>
            <person name="Sykes S."/>
            <person name="Wortman J."/>
            <person name="Nusbaum C."/>
            <person name="Birren B."/>
        </authorList>
    </citation>
    <scope>NUCLEOTIDE SEQUENCE [LARGE SCALE GENOMIC DNA]</scope>
    <source>
        <strain evidence="1 2">FCH/4</strain>
    </source>
</reference>
<evidence type="ECO:0000313" key="2">
    <source>
        <dbReference type="Proteomes" id="UP000030656"/>
    </source>
</evidence>
<dbReference type="AlphaFoldDB" id="A0A024VLN8"/>
<dbReference type="EMBL" id="KI927996">
    <property type="protein sequence ID" value="ETW29145.1"/>
    <property type="molecule type" value="Genomic_DNA"/>
</dbReference>
<sequence>MNFEKDRRYTFVSYSSSYALMRTINLIHLNKLYIYDIFIKRNLVGCHGFTLFIHEKHETNDYIVNNNYNIVIVLVLILVGRRNRTIQIEDRRIIYKLPVIILNLPSRKNKIYTNIYSCEKHFNTKLYCFFIFKQRNNNEIVDGVHNEKSKNYYMNDHVKFVKNKKSFLIQTYSDLYHFKNYNDNKIFNNISLCYNINLEHRMNNVQKYIHADMSIHFKKNYKRDKGINQYIYNYKHNFYLR</sequence>
<evidence type="ECO:0000313" key="1">
    <source>
        <dbReference type="EMBL" id="ETW29145.1"/>
    </source>
</evidence>
<reference evidence="1 2" key="2">
    <citation type="submission" date="2013-02" db="EMBL/GenBank/DDBJ databases">
        <title>The Genome Sequence of Plasmodium falciparum FCH/4.</title>
        <authorList>
            <consortium name="The Broad Institute Genome Sequencing Platform"/>
            <consortium name="The Broad Institute Genome Sequencing Center for Infectious Disease"/>
            <person name="Neafsey D."/>
            <person name="Cheeseman I."/>
            <person name="Volkman S."/>
            <person name="Adams J."/>
            <person name="Walker B."/>
            <person name="Young S.K."/>
            <person name="Zeng Q."/>
            <person name="Gargeya S."/>
            <person name="Fitzgerald M."/>
            <person name="Haas B."/>
            <person name="Abouelleil A."/>
            <person name="Alvarado L."/>
            <person name="Arachchi H.M."/>
            <person name="Berlin A.M."/>
            <person name="Chapman S.B."/>
            <person name="Dewar J."/>
            <person name="Goldberg J."/>
            <person name="Griggs A."/>
            <person name="Gujja S."/>
            <person name="Hansen M."/>
            <person name="Howarth C."/>
            <person name="Imamovic A."/>
            <person name="Larimer J."/>
            <person name="McCowan C."/>
            <person name="Murphy C."/>
            <person name="Neiman D."/>
            <person name="Pearson M."/>
            <person name="Priest M."/>
            <person name="Roberts A."/>
            <person name="Saif S."/>
            <person name="Shea T."/>
            <person name="Sisk P."/>
            <person name="Sykes S."/>
            <person name="Wortman J."/>
            <person name="Nusbaum C."/>
            <person name="Birren B."/>
        </authorList>
    </citation>
    <scope>NUCLEOTIDE SEQUENCE [LARGE SCALE GENOMIC DNA]</scope>
    <source>
        <strain evidence="1 2">FCH/4</strain>
    </source>
</reference>
<feature type="non-terminal residue" evidence="1">
    <location>
        <position position="241"/>
    </location>
</feature>
<organism evidence="1 2">
    <name type="scientific">Plasmodium falciparum FCH/4</name>
    <dbReference type="NCBI Taxonomy" id="1036724"/>
    <lineage>
        <taxon>Eukaryota</taxon>
        <taxon>Sar</taxon>
        <taxon>Alveolata</taxon>
        <taxon>Apicomplexa</taxon>
        <taxon>Aconoidasida</taxon>
        <taxon>Haemosporida</taxon>
        <taxon>Plasmodiidae</taxon>
        <taxon>Plasmodium</taxon>
        <taxon>Plasmodium (Laverania)</taxon>
    </lineage>
</organism>
<dbReference type="Proteomes" id="UP000030656">
    <property type="component" value="Unassembled WGS sequence"/>
</dbReference>
<name>A0A024VLN8_PLAFA</name>
<protein>
    <submittedName>
        <fullName evidence="1">Uncharacterized protein</fullName>
    </submittedName>
</protein>
<proteinExistence type="predicted"/>